<dbReference type="EMBL" id="CP069115">
    <property type="protein sequence ID" value="QSS65730.1"/>
    <property type="molecule type" value="Genomic_DNA"/>
</dbReference>
<protein>
    <submittedName>
        <fullName evidence="1">Uncharacterized protein</fullName>
    </submittedName>
</protein>
<reference evidence="1" key="1">
    <citation type="submission" date="2021-01" db="EMBL/GenBank/DDBJ databases">
        <title>Chromosome-level genome assembly of a human fungal pathogen reveals clustering of transcriptionally co-regulated genes.</title>
        <authorList>
            <person name="Voorhies M."/>
            <person name="Cohen S."/>
            <person name="Shea T.P."/>
            <person name="Petrus S."/>
            <person name="Munoz J.F."/>
            <person name="Poplawski S."/>
            <person name="Goldman W.E."/>
            <person name="Michael T."/>
            <person name="Cuomo C.A."/>
            <person name="Sil A."/>
            <person name="Beyhan S."/>
        </authorList>
    </citation>
    <scope>NUCLEOTIDE SEQUENCE</scope>
    <source>
        <strain evidence="1">WU24</strain>
    </source>
</reference>
<sequence length="100" mass="11316">MPGGTTGRLPLEESTDIYSGKLIGGPRRNYLGRNRPHFDISLELHAPCCREIEMNLQINPQNVYQHENSFPLIQDRDSSYSCLMHSAILNQGKSVNEDDN</sequence>
<proteinExistence type="predicted"/>
<name>A0A8A1MKS9_AJECA</name>
<evidence type="ECO:0000313" key="2">
    <source>
        <dbReference type="Proteomes" id="UP000663671"/>
    </source>
</evidence>
<evidence type="ECO:0000313" key="1">
    <source>
        <dbReference type="EMBL" id="QSS65730.1"/>
    </source>
</evidence>
<dbReference type="Proteomes" id="UP000663671">
    <property type="component" value="Chromosome 3"/>
</dbReference>
<dbReference type="VEuPathDB" id="FungiDB:I7I51_06578"/>
<gene>
    <name evidence="1" type="ORF">I7I51_06578</name>
</gene>
<organism evidence="1 2">
    <name type="scientific">Ajellomyces capsulatus</name>
    <name type="common">Darling's disease fungus</name>
    <name type="synonym">Histoplasma capsulatum</name>
    <dbReference type="NCBI Taxonomy" id="5037"/>
    <lineage>
        <taxon>Eukaryota</taxon>
        <taxon>Fungi</taxon>
        <taxon>Dikarya</taxon>
        <taxon>Ascomycota</taxon>
        <taxon>Pezizomycotina</taxon>
        <taxon>Eurotiomycetes</taxon>
        <taxon>Eurotiomycetidae</taxon>
        <taxon>Onygenales</taxon>
        <taxon>Ajellomycetaceae</taxon>
        <taxon>Histoplasma</taxon>
    </lineage>
</organism>
<dbReference type="AlphaFoldDB" id="A0A8A1MKS9"/>
<accession>A0A8A1MKS9</accession>